<dbReference type="EMBL" id="PGXC01000005">
    <property type="protein sequence ID" value="PKK90408.1"/>
    <property type="molecule type" value="Genomic_DNA"/>
</dbReference>
<comment type="caution">
    <text evidence="2">The sequence shown here is derived from an EMBL/GenBank/DDBJ whole genome shotgun (WGS) entry which is preliminary data.</text>
</comment>
<feature type="region of interest" description="Disordered" evidence="1">
    <location>
        <begin position="120"/>
        <end position="156"/>
    </location>
</feature>
<accession>A0A2N1PPZ2</accession>
<gene>
    <name evidence="2" type="ORF">CVV64_08570</name>
</gene>
<protein>
    <recommendedName>
        <fullName evidence="4">Sporulation protein</fullName>
    </recommendedName>
</protein>
<evidence type="ECO:0000256" key="1">
    <source>
        <dbReference type="SAM" id="MobiDB-lite"/>
    </source>
</evidence>
<organism evidence="2 3">
    <name type="scientific">Candidatus Wallbacteria bacterium HGW-Wallbacteria-1</name>
    <dbReference type="NCBI Taxonomy" id="2013854"/>
    <lineage>
        <taxon>Bacteria</taxon>
        <taxon>Candidatus Walliibacteriota</taxon>
    </lineage>
</organism>
<dbReference type="AlphaFoldDB" id="A0A2N1PPZ2"/>
<proteinExistence type="predicted"/>
<evidence type="ECO:0008006" key="4">
    <source>
        <dbReference type="Google" id="ProtNLM"/>
    </source>
</evidence>
<reference evidence="2 3" key="1">
    <citation type="journal article" date="2017" name="ISME J.">
        <title>Potential for microbial H2 and metal transformations associated with novel bacteria and archaea in deep terrestrial subsurface sediments.</title>
        <authorList>
            <person name="Hernsdorf A.W."/>
            <person name="Amano Y."/>
            <person name="Miyakawa K."/>
            <person name="Ise K."/>
            <person name="Suzuki Y."/>
            <person name="Anantharaman K."/>
            <person name="Probst A."/>
            <person name="Burstein D."/>
            <person name="Thomas B.C."/>
            <person name="Banfield J.F."/>
        </authorList>
    </citation>
    <scope>NUCLEOTIDE SEQUENCE [LARGE SCALE GENOMIC DNA]</scope>
    <source>
        <strain evidence="2">HGW-Wallbacteria-1</strain>
    </source>
</reference>
<evidence type="ECO:0000313" key="3">
    <source>
        <dbReference type="Proteomes" id="UP000233256"/>
    </source>
</evidence>
<sequence>MAFWKRKKKENPEKGVLDSLRNILDSIRRATAGENIFLEPIEAGEAIIVPIVSCRVSIGSRQGSAGQGLGGGASAFPTAFLVLDSKGTRVIGFDTIELELANLLDGEALNSALQKLHPKKGDEAQADVKATANRDAAVSTDTGTGTGEADAEGVRK</sequence>
<name>A0A2N1PPZ2_9BACT</name>
<dbReference type="Proteomes" id="UP000233256">
    <property type="component" value="Unassembled WGS sequence"/>
</dbReference>
<evidence type="ECO:0000313" key="2">
    <source>
        <dbReference type="EMBL" id="PKK90408.1"/>
    </source>
</evidence>
<dbReference type="Pfam" id="PF09579">
    <property type="entry name" value="Spore_YtfJ"/>
    <property type="match status" value="1"/>
</dbReference>
<dbReference type="InterPro" id="IPR014229">
    <property type="entry name" value="Spore_YtfJ"/>
</dbReference>